<protein>
    <submittedName>
        <fullName evidence="1">Conserved domain protein</fullName>
    </submittedName>
</protein>
<comment type="caution">
    <text evidence="1">The sequence shown here is derived from an EMBL/GenBank/DDBJ whole genome shotgun (WGS) entry which is preliminary data.</text>
</comment>
<name>D4XV75_9BACT</name>
<organism evidence="1 2">
    <name type="scientific">Mycoplasmopsis alligatoris A21JP2</name>
    <dbReference type="NCBI Taxonomy" id="747682"/>
    <lineage>
        <taxon>Bacteria</taxon>
        <taxon>Bacillati</taxon>
        <taxon>Mycoplasmatota</taxon>
        <taxon>Mycoplasmoidales</taxon>
        <taxon>Metamycoplasmataceae</taxon>
        <taxon>Mycoplasmopsis</taxon>
    </lineage>
</organism>
<feature type="non-terminal residue" evidence="1">
    <location>
        <position position="78"/>
    </location>
</feature>
<evidence type="ECO:0000313" key="2">
    <source>
        <dbReference type="Proteomes" id="UP000004757"/>
    </source>
</evidence>
<evidence type="ECO:0000313" key="1">
    <source>
        <dbReference type="EMBL" id="EFF41790.1"/>
    </source>
</evidence>
<proteinExistence type="predicted"/>
<dbReference type="AlphaFoldDB" id="D4XV75"/>
<gene>
    <name evidence="1" type="ORF">MALL_0764</name>
</gene>
<keyword evidence="2" id="KW-1185">Reference proteome</keyword>
<sequence length="78" mass="8768">MLGLNSIILSSSVVLVACSNKNNDLNSTDKKDIDTDQEKRNNEIKSSKFKEDFKNILSRDSKSVSVSDYEEVKKAILE</sequence>
<reference evidence="1 2" key="1">
    <citation type="submission" date="2010-03" db="EMBL/GenBank/DDBJ databases">
        <authorList>
            <person name="Glass J.I."/>
            <person name="Benders G.A."/>
            <person name="Durkin A.S."/>
            <person name="Farmerie W.G."/>
            <person name="Hlavinka K."/>
            <person name="Hostetler J."/>
            <person name="Jackson J."/>
            <person name="May M.A."/>
            <person name="Miller R.H."/>
            <person name="Paralanov V."/>
            <person name="Radune D."/>
            <person name="Szczypinski B."/>
            <person name="Brown D.R."/>
        </authorList>
    </citation>
    <scope>NUCLEOTIDE SEQUENCE [LARGE SCALE GENOMIC DNA]</scope>
    <source>
        <strain evidence="1 2">A21JP2</strain>
    </source>
</reference>
<dbReference type="EMBL" id="ADNC01000004">
    <property type="protein sequence ID" value="EFF41790.1"/>
    <property type="molecule type" value="Genomic_DNA"/>
</dbReference>
<dbReference type="STRING" id="747682.MALL_0764"/>
<accession>D4XV75</accession>
<dbReference type="Proteomes" id="UP000004757">
    <property type="component" value="Unassembled WGS sequence"/>
</dbReference>